<dbReference type="CDD" id="cd18577">
    <property type="entry name" value="ABC_6TM_Pgp_ABCB1_D1_like"/>
    <property type="match status" value="1"/>
</dbReference>
<organism evidence="11 12">
    <name type="scientific">Chaetomium strumarium</name>
    <dbReference type="NCBI Taxonomy" id="1170767"/>
    <lineage>
        <taxon>Eukaryota</taxon>
        <taxon>Fungi</taxon>
        <taxon>Dikarya</taxon>
        <taxon>Ascomycota</taxon>
        <taxon>Pezizomycotina</taxon>
        <taxon>Sordariomycetes</taxon>
        <taxon>Sordariomycetidae</taxon>
        <taxon>Sordariales</taxon>
        <taxon>Chaetomiaceae</taxon>
        <taxon>Chaetomium</taxon>
    </lineage>
</organism>
<dbReference type="InterPro" id="IPR039421">
    <property type="entry name" value="Type_1_exporter"/>
</dbReference>
<keyword evidence="3" id="KW-0547">Nucleotide-binding</keyword>
<dbReference type="InterPro" id="IPR003439">
    <property type="entry name" value="ABC_transporter-like_ATP-bd"/>
</dbReference>
<evidence type="ECO:0000256" key="8">
    <source>
        <dbReference type="SAM" id="Phobius"/>
    </source>
</evidence>
<dbReference type="PROSITE" id="PS00211">
    <property type="entry name" value="ABC_TRANSPORTER_1"/>
    <property type="match status" value="1"/>
</dbReference>
<feature type="transmembrane region" description="Helical" evidence="8">
    <location>
        <begin position="890"/>
        <end position="911"/>
    </location>
</feature>
<dbReference type="InterPro" id="IPR027417">
    <property type="entry name" value="P-loop_NTPase"/>
</dbReference>
<feature type="region of interest" description="Disordered" evidence="7">
    <location>
        <begin position="1"/>
        <end position="67"/>
    </location>
</feature>
<feature type="domain" description="ABC transmembrane type-1" evidence="10">
    <location>
        <begin position="88"/>
        <end position="380"/>
    </location>
</feature>
<dbReference type="InterPro" id="IPR003593">
    <property type="entry name" value="AAA+_ATPase"/>
</dbReference>
<reference evidence="11" key="2">
    <citation type="submission" date="2023-06" db="EMBL/GenBank/DDBJ databases">
        <authorList>
            <consortium name="Lawrence Berkeley National Laboratory"/>
            <person name="Mondo S.J."/>
            <person name="Hensen N."/>
            <person name="Bonometti L."/>
            <person name="Westerberg I."/>
            <person name="Brannstrom I.O."/>
            <person name="Guillou S."/>
            <person name="Cros-Aarteil S."/>
            <person name="Calhoun S."/>
            <person name="Haridas S."/>
            <person name="Kuo A."/>
            <person name="Pangilinan J."/>
            <person name="Riley R."/>
            <person name="Labutti K."/>
            <person name="Andreopoulos B."/>
            <person name="Lipzen A."/>
            <person name="Chen C."/>
            <person name="Yanf M."/>
            <person name="Daum C."/>
            <person name="Ng V."/>
            <person name="Clum A."/>
            <person name="Steindorff A."/>
            <person name="Ohm R."/>
            <person name="Martin F."/>
            <person name="Silar P."/>
            <person name="Natvig D."/>
            <person name="Lalanne C."/>
            <person name="Gautier V."/>
            <person name="Ament-Velasquez S.L."/>
            <person name="Kruys A."/>
            <person name="Hutchinson M.I."/>
            <person name="Powell A.J."/>
            <person name="Barry K."/>
            <person name="Miller A.N."/>
            <person name="Grigoriev I.V."/>
            <person name="Debuchy R."/>
            <person name="Gladieux P."/>
            <person name="Thoren M.H."/>
            <person name="Johannesson H."/>
        </authorList>
    </citation>
    <scope>NUCLEOTIDE SEQUENCE</scope>
    <source>
        <strain evidence="11">CBS 333.67</strain>
    </source>
</reference>
<feature type="region of interest" description="Disordered" evidence="7">
    <location>
        <begin position="1226"/>
        <end position="1249"/>
    </location>
</feature>
<feature type="transmembrane region" description="Helical" evidence="8">
    <location>
        <begin position="992"/>
        <end position="1009"/>
    </location>
</feature>
<feature type="transmembrane region" description="Helical" evidence="8">
    <location>
        <begin position="239"/>
        <end position="259"/>
    </location>
</feature>
<feature type="transmembrane region" description="Helical" evidence="8">
    <location>
        <begin position="104"/>
        <end position="123"/>
    </location>
</feature>
<dbReference type="GO" id="GO:0005743">
    <property type="term" value="C:mitochondrial inner membrane"/>
    <property type="evidence" value="ECO:0007669"/>
    <property type="project" value="TreeGrafter"/>
</dbReference>
<dbReference type="GO" id="GO:0016887">
    <property type="term" value="F:ATP hydrolysis activity"/>
    <property type="evidence" value="ECO:0007669"/>
    <property type="project" value="InterPro"/>
</dbReference>
<feature type="transmembrane region" description="Helical" evidence="8">
    <location>
        <begin position="135"/>
        <end position="159"/>
    </location>
</feature>
<dbReference type="InterPro" id="IPR017871">
    <property type="entry name" value="ABC_transporter-like_CS"/>
</dbReference>
<dbReference type="SMART" id="SM00382">
    <property type="entry name" value="AAA"/>
    <property type="match status" value="2"/>
</dbReference>
<feature type="transmembrane region" description="Helical" evidence="8">
    <location>
        <begin position="213"/>
        <end position="233"/>
    </location>
</feature>
<evidence type="ECO:0000256" key="5">
    <source>
        <dbReference type="ARBA" id="ARBA00022989"/>
    </source>
</evidence>
<keyword evidence="2 8" id="KW-0812">Transmembrane</keyword>
<feature type="transmembrane region" description="Helical" evidence="8">
    <location>
        <begin position="849"/>
        <end position="870"/>
    </location>
</feature>
<dbReference type="GeneID" id="87886746"/>
<comment type="caution">
    <text evidence="11">The sequence shown here is derived from an EMBL/GenBank/DDBJ whole genome shotgun (WGS) entry which is preliminary data.</text>
</comment>
<feature type="domain" description="ABC transmembrane type-1" evidence="10">
    <location>
        <begin position="850"/>
        <end position="1135"/>
    </location>
</feature>
<dbReference type="Pfam" id="PF00005">
    <property type="entry name" value="ABC_tran"/>
    <property type="match status" value="3"/>
</dbReference>
<dbReference type="PROSITE" id="PS50893">
    <property type="entry name" value="ABC_TRANSPORTER_2"/>
    <property type="match status" value="2"/>
</dbReference>
<dbReference type="Proteomes" id="UP001273166">
    <property type="component" value="Unassembled WGS sequence"/>
</dbReference>
<feature type="transmembrane region" description="Helical" evidence="8">
    <location>
        <begin position="327"/>
        <end position="345"/>
    </location>
</feature>
<evidence type="ECO:0000259" key="10">
    <source>
        <dbReference type="PROSITE" id="PS50929"/>
    </source>
</evidence>
<feature type="compositionally biased region" description="Low complexity" evidence="7">
    <location>
        <begin position="1232"/>
        <end position="1243"/>
    </location>
</feature>
<keyword evidence="5 8" id="KW-1133">Transmembrane helix</keyword>
<feature type="compositionally biased region" description="Basic and acidic residues" evidence="7">
    <location>
        <begin position="21"/>
        <end position="32"/>
    </location>
</feature>
<feature type="domain" description="ABC transporter" evidence="9">
    <location>
        <begin position="416"/>
        <end position="655"/>
    </location>
</feature>
<dbReference type="GO" id="GO:0090374">
    <property type="term" value="P:oligopeptide export from mitochondrion"/>
    <property type="evidence" value="ECO:0007669"/>
    <property type="project" value="TreeGrafter"/>
</dbReference>
<feature type="region of interest" description="Disordered" evidence="7">
    <location>
        <begin position="723"/>
        <end position="758"/>
    </location>
</feature>
<evidence type="ECO:0000256" key="3">
    <source>
        <dbReference type="ARBA" id="ARBA00022741"/>
    </source>
</evidence>
<evidence type="ECO:0000313" key="11">
    <source>
        <dbReference type="EMBL" id="KAK3305647.1"/>
    </source>
</evidence>
<dbReference type="PROSITE" id="PS50929">
    <property type="entry name" value="ABC_TM1F"/>
    <property type="match status" value="2"/>
</dbReference>
<accession>A0AAJ0GT36</accession>
<dbReference type="GO" id="GO:0005524">
    <property type="term" value="F:ATP binding"/>
    <property type="evidence" value="ECO:0007669"/>
    <property type="project" value="UniProtKB-KW"/>
</dbReference>
<dbReference type="EMBL" id="JAUDZG010000004">
    <property type="protein sequence ID" value="KAK3305647.1"/>
    <property type="molecule type" value="Genomic_DNA"/>
</dbReference>
<feature type="transmembrane region" description="Helical" evidence="8">
    <location>
        <begin position="963"/>
        <end position="986"/>
    </location>
</feature>
<feature type="transmembrane region" description="Helical" evidence="8">
    <location>
        <begin position="75"/>
        <end position="97"/>
    </location>
</feature>
<name>A0AAJ0GT36_9PEZI</name>
<dbReference type="Gene3D" id="3.40.50.300">
    <property type="entry name" value="P-loop containing nucleotide triphosphate hydrolases"/>
    <property type="match status" value="2"/>
</dbReference>
<dbReference type="Gene3D" id="1.20.1560.10">
    <property type="entry name" value="ABC transporter type 1, transmembrane domain"/>
    <property type="match status" value="2"/>
</dbReference>
<evidence type="ECO:0000256" key="6">
    <source>
        <dbReference type="ARBA" id="ARBA00023136"/>
    </source>
</evidence>
<gene>
    <name evidence="11" type="ORF">B0T15DRAFT_511542</name>
</gene>
<dbReference type="FunFam" id="3.40.50.300:FF:001471">
    <property type="entry name" value="P-loop containing nucleoside triphosphate hydrolase protein"/>
    <property type="match status" value="1"/>
</dbReference>
<dbReference type="InterPro" id="IPR011527">
    <property type="entry name" value="ABC1_TM_dom"/>
</dbReference>
<feature type="region of interest" description="Disordered" evidence="7">
    <location>
        <begin position="659"/>
        <end position="679"/>
    </location>
</feature>
<feature type="compositionally biased region" description="Polar residues" evidence="7">
    <location>
        <begin position="1"/>
        <end position="11"/>
    </location>
</feature>
<keyword evidence="6 8" id="KW-0472">Membrane</keyword>
<sequence>MASPSSSSGQYRQPWPLKPTPSDRESVIELEHVYSPSPDVTPPSIITTNTSTYQPHQPSSPSSSSRSSSSSFKHLFTFTPAGHIPLLALAVSTAAVVAAGRTAYAILLGKIFEVVARFGAGLLPTSEFLSQIARWAVWMCVLGGGMLVFSTVDVMAWVVGGELRARRVRESVFEALLGRNMGWFEKRGEGFGGLIAGVQTQTRELQTATSQTLGYLVCDVFVFGACIVVAFVYSFKLTLVMLATGVPSALVLWTISRFLDPAIEAQKRELAQAAKHVTAATTAIDLVKVYNGADHEAFQFISAVRRSAKHYSRQVLCNCGQMSYIKLWMIMLFVLGFWFAVLLVGRGELTPGNALTTFYAALIAFQSIETLGPHWLVLAKGMAAGQLLQGLVKEGGSALVDKVTGWRKPSKCSGEIQMTDISFAYPVNPSKTVLKRSSLRFEPGKLTFVVGPSGSGKSTLGNLLVRFYEPRTGYITLDGNPITTLDLDWLRRNVTLIQQSSTLFNDTFFRNVASGAMEPHEVSPDDIRDACSFALLQSTISGMPEGGDTVIGSVGYNLSGGQRQRLALARAKLRDPPVLILDEITSGLDPVSRTLIMEAIRIWRKGKTTIVITHDVGHIEDGEYVYVLADGCVVQQGVKADMAENESGMFASLAASAADSPSSSSVSSEDEFVSEASDDEPIQEAQYAKFLRSTLVDSRPLTVGLFRRFSLRAEAPARDSVVHRSASRRAVHNREMPNKSALRRSASRTSAVNRSASRRFSRTSSIQIVAQRGLGVQKSRTLNARQARRNDLDAQRQDSLDSLELFFLERLAKRKDLEKKPRKGPLVPSLMAILRTVWPTLDKVGKGQLVLGIVLCLVMAASTPVFSFFFANLLQGFWLPEGRRSHTARWTGLLAAIAVIDASATFFGYFLMEQVAQKWVNTLRAEAIKRILSQPKAWFDKASHSPGRITQCLDRNGEEMRKLVGMFVPILLTVTTMIFASVVWALAIRWDLALVTLAGVPVVIAAVRANSFMSDKWEAICDEAAASSNAVFSETFSNIKVVRALTLERYFSDKHAGSASAAFRLGAKRAGFVGIFYGVHQSIAFFLTALVFFYGAKILSEGRTTVTDVVRVINLLLFSLGTSVGMLGNVPQIAAAKVTAVQMLYYANLAHTAGHEAQGEQRVRTPLPVRMTNLRFAYARDPQTQVLRGINLEIRVGTCTAIVGASGCGKTTIASLLLRLYDPLPGDDDDSNNNNNNINTLPRRLPPPTTTTTIAATAISPILESPTTTTTLPAIDTSTSISHHDFVHPPSSLTYASHPACALHTPSLRTHIAYVPQTPFLFPLTVRANLTYGLHDTSPLHSESNITLAAKQANIHDFVVSLPRGYDTPLGEGGLSVSGGQAQRLCIARALAHRPRLLVLDEPTSALDAEAAAEVRRVVQRLVQHVEGERQEGGMAVVVITHSEEMMRVADEVVMMDGGVVVESGGGYEELVKRGGKFAALVGGGGWTGDVGGELGLGEERKERRKKRRWADVKRSREEALRRLEGDISGPEGA</sequence>
<dbReference type="Pfam" id="PF00664">
    <property type="entry name" value="ABC_membrane"/>
    <property type="match status" value="2"/>
</dbReference>
<evidence type="ECO:0000256" key="7">
    <source>
        <dbReference type="SAM" id="MobiDB-lite"/>
    </source>
</evidence>
<evidence type="ECO:0000259" key="9">
    <source>
        <dbReference type="PROSITE" id="PS50893"/>
    </source>
</evidence>
<keyword evidence="4" id="KW-0067">ATP-binding</keyword>
<feature type="domain" description="ABC transporter" evidence="9">
    <location>
        <begin position="1169"/>
        <end position="1483"/>
    </location>
</feature>
<keyword evidence="11" id="KW-0378">Hydrolase</keyword>
<proteinExistence type="predicted"/>
<keyword evidence="12" id="KW-1185">Reference proteome</keyword>
<dbReference type="SUPFAM" id="SSF90123">
    <property type="entry name" value="ABC transporter transmembrane region"/>
    <property type="match status" value="2"/>
</dbReference>
<dbReference type="PANTHER" id="PTHR43394">
    <property type="entry name" value="ATP-DEPENDENT PERMEASE MDL1, MITOCHONDRIAL"/>
    <property type="match status" value="1"/>
</dbReference>
<dbReference type="CDD" id="cd18578">
    <property type="entry name" value="ABC_6TM_Pgp_ABCB1_D2_like"/>
    <property type="match status" value="1"/>
</dbReference>
<evidence type="ECO:0000256" key="4">
    <source>
        <dbReference type="ARBA" id="ARBA00022840"/>
    </source>
</evidence>
<reference evidence="11" key="1">
    <citation type="journal article" date="2023" name="Mol. Phylogenet. Evol.">
        <title>Genome-scale phylogeny and comparative genomics of the fungal order Sordariales.</title>
        <authorList>
            <person name="Hensen N."/>
            <person name="Bonometti L."/>
            <person name="Westerberg I."/>
            <person name="Brannstrom I.O."/>
            <person name="Guillou S."/>
            <person name="Cros-Aarteil S."/>
            <person name="Calhoun S."/>
            <person name="Haridas S."/>
            <person name="Kuo A."/>
            <person name="Mondo S."/>
            <person name="Pangilinan J."/>
            <person name="Riley R."/>
            <person name="LaButti K."/>
            <person name="Andreopoulos B."/>
            <person name="Lipzen A."/>
            <person name="Chen C."/>
            <person name="Yan M."/>
            <person name="Daum C."/>
            <person name="Ng V."/>
            <person name="Clum A."/>
            <person name="Steindorff A."/>
            <person name="Ohm R.A."/>
            <person name="Martin F."/>
            <person name="Silar P."/>
            <person name="Natvig D.O."/>
            <person name="Lalanne C."/>
            <person name="Gautier V."/>
            <person name="Ament-Velasquez S.L."/>
            <person name="Kruys A."/>
            <person name="Hutchinson M.I."/>
            <person name="Powell A.J."/>
            <person name="Barry K."/>
            <person name="Miller A.N."/>
            <person name="Grigoriev I.V."/>
            <person name="Debuchy R."/>
            <person name="Gladieux P."/>
            <person name="Hiltunen Thoren M."/>
            <person name="Johannesson H."/>
        </authorList>
    </citation>
    <scope>NUCLEOTIDE SEQUENCE</scope>
    <source>
        <strain evidence="11">CBS 333.67</strain>
    </source>
</reference>
<dbReference type="PANTHER" id="PTHR43394:SF15">
    <property type="entry name" value="ALPHA-FACTOR-TRANSPORTING ATPASE"/>
    <property type="match status" value="1"/>
</dbReference>
<feature type="compositionally biased region" description="Acidic residues" evidence="7">
    <location>
        <begin position="668"/>
        <end position="679"/>
    </location>
</feature>
<evidence type="ECO:0000313" key="12">
    <source>
        <dbReference type="Proteomes" id="UP001273166"/>
    </source>
</evidence>
<dbReference type="InterPro" id="IPR036640">
    <property type="entry name" value="ABC1_TM_sf"/>
</dbReference>
<dbReference type="SUPFAM" id="SSF52540">
    <property type="entry name" value="P-loop containing nucleoside triphosphate hydrolases"/>
    <property type="match status" value="2"/>
</dbReference>
<feature type="compositionally biased region" description="Low complexity" evidence="7">
    <location>
        <begin position="42"/>
        <end position="52"/>
    </location>
</feature>
<protein>
    <submittedName>
        <fullName evidence="11">P-loop containing nucleoside triphosphate hydrolase protein</fullName>
    </submittedName>
</protein>
<comment type="subcellular location">
    <subcellularLocation>
        <location evidence="1">Membrane</location>
        <topology evidence="1">Multi-pass membrane protein</topology>
    </subcellularLocation>
</comment>
<dbReference type="GO" id="GO:0015421">
    <property type="term" value="F:ABC-type oligopeptide transporter activity"/>
    <property type="evidence" value="ECO:0007669"/>
    <property type="project" value="TreeGrafter"/>
</dbReference>
<dbReference type="RefSeq" id="XP_062721427.1">
    <property type="nucleotide sequence ID" value="XM_062867917.1"/>
</dbReference>
<evidence type="ECO:0000256" key="1">
    <source>
        <dbReference type="ARBA" id="ARBA00004141"/>
    </source>
</evidence>
<feature type="transmembrane region" description="Helical" evidence="8">
    <location>
        <begin position="1072"/>
        <end position="1095"/>
    </location>
</feature>
<evidence type="ECO:0000256" key="2">
    <source>
        <dbReference type="ARBA" id="ARBA00022692"/>
    </source>
</evidence>